<comment type="caution">
    <text evidence="7">The sequence shown here is derived from an EMBL/GenBank/DDBJ whole genome shotgun (WGS) entry which is preliminary data.</text>
</comment>
<dbReference type="PROSITE" id="PS00128">
    <property type="entry name" value="GLYCOSYL_HYDROL_F22_1"/>
    <property type="match status" value="1"/>
</dbReference>
<keyword evidence="5" id="KW-0732">Signal</keyword>
<keyword evidence="8" id="KW-1185">Reference proteome</keyword>
<feature type="signal peptide" evidence="5">
    <location>
        <begin position="1"/>
        <end position="17"/>
    </location>
</feature>
<evidence type="ECO:0000259" key="6">
    <source>
        <dbReference type="PROSITE" id="PS00128"/>
    </source>
</evidence>
<dbReference type="GO" id="GO:0042742">
    <property type="term" value="P:defense response to bacterium"/>
    <property type="evidence" value="ECO:0007669"/>
    <property type="project" value="UniProtKB-KW"/>
</dbReference>
<dbReference type="PANTHER" id="PTHR11407">
    <property type="entry name" value="LYSOZYME C"/>
    <property type="match status" value="1"/>
</dbReference>
<evidence type="ECO:0000256" key="1">
    <source>
        <dbReference type="ARBA" id="ARBA00012732"/>
    </source>
</evidence>
<reference evidence="7 8" key="1">
    <citation type="submission" date="2024-05" db="EMBL/GenBank/DDBJ databases">
        <title>A high-quality chromosomal-level genome assembly of Topmouth culter (Culter alburnus).</title>
        <authorList>
            <person name="Zhao H."/>
        </authorList>
    </citation>
    <scope>NUCLEOTIDE SEQUENCE [LARGE SCALE GENOMIC DNA]</scope>
    <source>
        <strain evidence="7">CATC2023</strain>
        <tissue evidence="7">Muscle</tissue>
    </source>
</reference>
<dbReference type="GO" id="GO:0031640">
    <property type="term" value="P:killing of cells of another organism"/>
    <property type="evidence" value="ECO:0007669"/>
    <property type="project" value="UniProtKB-KW"/>
</dbReference>
<organism evidence="7 8">
    <name type="scientific">Culter alburnus</name>
    <name type="common">Topmouth culter</name>
    <dbReference type="NCBI Taxonomy" id="194366"/>
    <lineage>
        <taxon>Eukaryota</taxon>
        <taxon>Metazoa</taxon>
        <taxon>Chordata</taxon>
        <taxon>Craniata</taxon>
        <taxon>Vertebrata</taxon>
        <taxon>Euteleostomi</taxon>
        <taxon>Actinopterygii</taxon>
        <taxon>Neopterygii</taxon>
        <taxon>Teleostei</taxon>
        <taxon>Ostariophysi</taxon>
        <taxon>Cypriniformes</taxon>
        <taxon>Xenocyprididae</taxon>
        <taxon>Xenocypridinae</taxon>
        <taxon>Culter</taxon>
    </lineage>
</organism>
<protein>
    <recommendedName>
        <fullName evidence="1">lysozyme</fullName>
        <ecNumber evidence="1">3.2.1.17</ecNumber>
    </recommendedName>
</protein>
<feature type="domain" description="Glycosyl hydrolases family 22 (GH22)" evidence="6">
    <location>
        <begin position="198"/>
        <end position="216"/>
    </location>
</feature>
<evidence type="ECO:0000313" key="7">
    <source>
        <dbReference type="EMBL" id="KAK9981574.1"/>
    </source>
</evidence>
<dbReference type="Proteomes" id="UP001479290">
    <property type="component" value="Unassembled WGS sequence"/>
</dbReference>
<sequence>MLAALALVLLVFSVTEGRILSKCELKEQLEAAQIQQIRALGDTTTVDKLIARLVCNVENTSGFNTSLVTSVQINQDEIRPPFQIPPKPKDEKPPANKEEDDEKMEDEHIIPVQPQSHPKGRRGRSVPEGKSFEILFPEKVPADSSGSGSEALSEEDSSGDSSEEEKREDVIAWNLLGIFQLSDRVACDSGSSGSLNLCGLECSALINDDITDDIACLKTLAGSHGKLLAVVLVKECRSVVPSKYFAECS</sequence>
<dbReference type="InterPro" id="IPR001916">
    <property type="entry name" value="Glyco_hydro_22"/>
</dbReference>
<feature type="compositionally biased region" description="Basic and acidic residues" evidence="4">
    <location>
        <begin position="87"/>
        <end position="97"/>
    </location>
</feature>
<dbReference type="PROSITE" id="PS51348">
    <property type="entry name" value="GLYCOSYL_HYDROL_F22_2"/>
    <property type="match status" value="1"/>
</dbReference>
<evidence type="ECO:0000313" key="8">
    <source>
        <dbReference type="Proteomes" id="UP001479290"/>
    </source>
</evidence>
<dbReference type="EMBL" id="JAWDJR010000001">
    <property type="protein sequence ID" value="KAK9981574.1"/>
    <property type="molecule type" value="Genomic_DNA"/>
</dbReference>
<dbReference type="SUPFAM" id="SSF53955">
    <property type="entry name" value="Lysozyme-like"/>
    <property type="match status" value="1"/>
</dbReference>
<accession>A0AAW2BA24</accession>
<evidence type="ECO:0000256" key="2">
    <source>
        <dbReference type="ARBA" id="ARBA00022638"/>
    </source>
</evidence>
<dbReference type="Gene3D" id="1.10.530.10">
    <property type="match status" value="2"/>
</dbReference>
<dbReference type="GO" id="GO:0003796">
    <property type="term" value="F:lysozyme activity"/>
    <property type="evidence" value="ECO:0007669"/>
    <property type="project" value="UniProtKB-EC"/>
</dbReference>
<feature type="compositionally biased region" description="Acidic residues" evidence="4">
    <location>
        <begin position="152"/>
        <end position="163"/>
    </location>
</feature>
<keyword evidence="2" id="KW-0929">Antimicrobial</keyword>
<feature type="region of interest" description="Disordered" evidence="4">
    <location>
        <begin position="76"/>
        <end position="166"/>
    </location>
</feature>
<evidence type="ECO:0000256" key="3">
    <source>
        <dbReference type="ARBA" id="ARBA00023157"/>
    </source>
</evidence>
<dbReference type="SMART" id="SM00263">
    <property type="entry name" value="LYZ1"/>
    <property type="match status" value="1"/>
</dbReference>
<keyword evidence="2" id="KW-0081">Bacteriolytic enzyme</keyword>
<keyword evidence="3" id="KW-1015">Disulfide bond</keyword>
<evidence type="ECO:0000256" key="5">
    <source>
        <dbReference type="SAM" id="SignalP"/>
    </source>
</evidence>
<feature type="chain" id="PRO_5043542374" description="lysozyme" evidence="5">
    <location>
        <begin position="18"/>
        <end position="249"/>
    </location>
</feature>
<dbReference type="EC" id="3.2.1.17" evidence="1"/>
<dbReference type="Pfam" id="PF00062">
    <property type="entry name" value="Lys"/>
    <property type="match status" value="1"/>
</dbReference>
<dbReference type="InterPro" id="IPR019799">
    <property type="entry name" value="Glyco_hydro_22_CS"/>
</dbReference>
<proteinExistence type="predicted"/>
<evidence type="ECO:0000256" key="4">
    <source>
        <dbReference type="SAM" id="MobiDB-lite"/>
    </source>
</evidence>
<name>A0AAW2BA24_CULAL</name>
<dbReference type="PANTHER" id="PTHR11407:SF63">
    <property type="entry name" value="LYSOZYME C"/>
    <property type="match status" value="1"/>
</dbReference>
<dbReference type="AlphaFoldDB" id="A0AAW2BA24"/>
<dbReference type="InterPro" id="IPR023346">
    <property type="entry name" value="Lysozyme-like_dom_sf"/>
</dbReference>
<gene>
    <name evidence="7" type="ORF">ABG768_001101</name>
</gene>